<comment type="caution">
    <text evidence="1">The sequence shown here is derived from an EMBL/GenBank/DDBJ whole genome shotgun (WGS) entry which is preliminary data.</text>
</comment>
<feature type="non-terminal residue" evidence="1">
    <location>
        <position position="178"/>
    </location>
</feature>
<gene>
    <name evidence="1" type="ORF">S01H1_13123</name>
</gene>
<evidence type="ECO:0000313" key="1">
    <source>
        <dbReference type="EMBL" id="GAF73371.1"/>
    </source>
</evidence>
<dbReference type="EMBL" id="BARS01006766">
    <property type="protein sequence ID" value="GAF73371.1"/>
    <property type="molecule type" value="Genomic_DNA"/>
</dbReference>
<dbReference type="InterPro" id="IPR037171">
    <property type="entry name" value="NagB/RpiA_transferase-like"/>
</dbReference>
<evidence type="ECO:0008006" key="2">
    <source>
        <dbReference type="Google" id="ProtNLM"/>
    </source>
</evidence>
<dbReference type="Gene3D" id="3.30.30.40">
    <property type="match status" value="1"/>
</dbReference>
<dbReference type="InterPro" id="IPR004165">
    <property type="entry name" value="CoA_trans_fam_I"/>
</dbReference>
<protein>
    <recommendedName>
        <fullName evidence="2">CoA transferase subunit A</fullName>
    </recommendedName>
</protein>
<dbReference type="Pfam" id="PF01144">
    <property type="entry name" value="CoA_trans"/>
    <property type="match status" value="1"/>
</dbReference>
<dbReference type="PANTHER" id="PTHR43293:SF3">
    <property type="entry name" value="CHOLESTEROL RING-CLEAVING HYDROLASE IPDB SUBUNIT"/>
    <property type="match status" value="1"/>
</dbReference>
<dbReference type="SUPFAM" id="SSF100950">
    <property type="entry name" value="NagB/RpiA/CoA transferase-like"/>
    <property type="match status" value="1"/>
</dbReference>
<sequence length="178" mass="19621">MQNKVVKINEACQTIQNGETVAIGGLTIHRKPMSFIHELIRSGKKELHLLTLGGSIDVDLLIAAGSIDRIDAAYVGLEILGFAPNFRKAVEGRVIEFNEHTEYSIMAGLEANLIEAEFIPSKLLIGTDILKSLNYKTFRSPITDDLLVAYPRICPDVAIIHVQRCDEYGNCQINGINA</sequence>
<dbReference type="Gene3D" id="3.40.1080.10">
    <property type="entry name" value="Glutaconate Coenzyme A-transferase"/>
    <property type="match status" value="1"/>
</dbReference>
<organism evidence="1">
    <name type="scientific">marine sediment metagenome</name>
    <dbReference type="NCBI Taxonomy" id="412755"/>
    <lineage>
        <taxon>unclassified sequences</taxon>
        <taxon>metagenomes</taxon>
        <taxon>ecological metagenomes</taxon>
    </lineage>
</organism>
<dbReference type="PANTHER" id="PTHR43293">
    <property type="entry name" value="ACETATE COA-TRANSFERASE YDIF"/>
    <property type="match status" value="1"/>
</dbReference>
<proteinExistence type="predicted"/>
<dbReference type="AlphaFoldDB" id="X0SE14"/>
<accession>X0SE14</accession>
<dbReference type="GO" id="GO:0008410">
    <property type="term" value="F:CoA-transferase activity"/>
    <property type="evidence" value="ECO:0007669"/>
    <property type="project" value="InterPro"/>
</dbReference>
<reference evidence="1" key="1">
    <citation type="journal article" date="2014" name="Front. Microbiol.">
        <title>High frequency of phylogenetically diverse reductive dehalogenase-homologous genes in deep subseafloor sedimentary metagenomes.</title>
        <authorList>
            <person name="Kawai M."/>
            <person name="Futagami T."/>
            <person name="Toyoda A."/>
            <person name="Takaki Y."/>
            <person name="Nishi S."/>
            <person name="Hori S."/>
            <person name="Arai W."/>
            <person name="Tsubouchi T."/>
            <person name="Morono Y."/>
            <person name="Uchiyama I."/>
            <person name="Ito T."/>
            <person name="Fujiyama A."/>
            <person name="Inagaki F."/>
            <person name="Takami H."/>
        </authorList>
    </citation>
    <scope>NUCLEOTIDE SEQUENCE</scope>
    <source>
        <strain evidence="1">Expedition CK06-06</strain>
    </source>
</reference>
<name>X0SE14_9ZZZZ</name>